<dbReference type="Proteomes" id="UP000838412">
    <property type="component" value="Chromosome 12"/>
</dbReference>
<dbReference type="EMBL" id="OV696697">
    <property type="protein sequence ID" value="CAH1242579.1"/>
    <property type="molecule type" value="Genomic_DNA"/>
</dbReference>
<proteinExistence type="predicted"/>
<dbReference type="CDD" id="cd09275">
    <property type="entry name" value="RNase_HI_RT_DIRS1"/>
    <property type="match status" value="1"/>
</dbReference>
<name>A0A8K0EAR1_BRALA</name>
<feature type="region of interest" description="Disordered" evidence="1">
    <location>
        <begin position="913"/>
        <end position="953"/>
    </location>
</feature>
<dbReference type="PANTHER" id="PTHR33050">
    <property type="entry name" value="REVERSE TRANSCRIPTASE DOMAIN-CONTAINING PROTEIN"/>
    <property type="match status" value="1"/>
</dbReference>
<evidence type="ECO:0000256" key="1">
    <source>
        <dbReference type="SAM" id="MobiDB-lite"/>
    </source>
</evidence>
<evidence type="ECO:0000313" key="2">
    <source>
        <dbReference type="EMBL" id="CAH1242579.1"/>
    </source>
</evidence>
<reference evidence="2" key="1">
    <citation type="submission" date="2022-01" db="EMBL/GenBank/DDBJ databases">
        <authorList>
            <person name="Braso-Vives M."/>
        </authorList>
    </citation>
    <scope>NUCLEOTIDE SEQUENCE</scope>
</reference>
<dbReference type="OrthoDB" id="5985049at2759"/>
<dbReference type="InterPro" id="IPR043502">
    <property type="entry name" value="DNA/RNA_pol_sf"/>
</dbReference>
<feature type="region of interest" description="Disordered" evidence="1">
    <location>
        <begin position="1"/>
        <end position="20"/>
    </location>
</feature>
<dbReference type="PANTHER" id="PTHR33050:SF7">
    <property type="entry name" value="RIBONUCLEASE H"/>
    <property type="match status" value="1"/>
</dbReference>
<accession>A0A8K0EAR1</accession>
<evidence type="ECO:0000313" key="3">
    <source>
        <dbReference type="Proteomes" id="UP000838412"/>
    </source>
</evidence>
<gene>
    <name evidence="2" type="primary">Hypp6853</name>
    <name evidence="2" type="ORF">BLAG_LOCUS5858</name>
</gene>
<feature type="compositionally biased region" description="Polar residues" evidence="1">
    <location>
        <begin position="922"/>
        <end position="953"/>
    </location>
</feature>
<organism evidence="2 3">
    <name type="scientific">Branchiostoma lanceolatum</name>
    <name type="common">Common lancelet</name>
    <name type="synonym">Amphioxus lanceolatum</name>
    <dbReference type="NCBI Taxonomy" id="7740"/>
    <lineage>
        <taxon>Eukaryota</taxon>
        <taxon>Metazoa</taxon>
        <taxon>Chordata</taxon>
        <taxon>Cephalochordata</taxon>
        <taxon>Leptocardii</taxon>
        <taxon>Amphioxiformes</taxon>
        <taxon>Branchiostomatidae</taxon>
        <taxon>Branchiostoma</taxon>
    </lineage>
</organism>
<dbReference type="InterPro" id="IPR052055">
    <property type="entry name" value="Hepadnavirus_pol/RT"/>
</dbReference>
<dbReference type="SUPFAM" id="SSF56672">
    <property type="entry name" value="DNA/RNA polymerases"/>
    <property type="match status" value="1"/>
</dbReference>
<dbReference type="AlphaFoldDB" id="A0A8K0EAR1"/>
<protein>
    <submittedName>
        <fullName evidence="2">Hypp6853 protein</fullName>
    </submittedName>
</protein>
<sequence length="1074" mass="117607">MVEKSVTSDKASAQRPKKEVPCNKFQSGECTHKADHVTPSGLKLVHKCRCCLKWRPTLPADHPASTCKYKSKAEREALDADGAHNARLLPSNGSDTIHAASRALPTDSSCIFTDRLGDRSFLPLDGSGQDSDTVFSSNIPPLDCHSNGSDTIHVVSRAITTDSLCIFTDRLGDSSFLPLDRSGQDSDIVFSSNISTHDCPSDSQALSLEARSPPVGLRTILDAPSQHELRIVSPVPDAPAHTGLRVVSGASAHAAARTSPTASAPAGSVNACRLHDIVLSSGQYNHRGLRVPVPSNLVIPVWRSALANYPDKVVCDFLEFGWPVGYDKPTPPRPVSRNHRSSLEYAAHVAAFLDKETRSGATHGPFDAPPLSVPLMTSPLQTVPKRDSDSRRVVVDLSFPPGSSVNDGIPSREYLGDPFLLTLPSYAAFEDLLRQKGPGCLLFKRDLARAYRQIPVDPHDYHLLGYTWEGKFYFDSSLPFGLRSAAMACQRTTNAVSFLFAEQGFSCTNYIDDFGGADTPDKADLAFETLGQTFRSLGLAEDKASPPAPQMTFLGVEYDSVAMSKRVPPDRLADALTILREWSSKTRATKQQIQSLVGRLSFITACVGPGRVFLSRMLNALRGLRRHHHRVRLNSEFRKDIRWWLHFLPQYNGVSLIPDPTRRRLATQPTTDACLTGCGGTFGSEFFHTPFPSDVLRRAHPIHRLEMLAVIIACKLWGSSWSGCSVNIACDNTLTVQVIHSGRSSDTFMQACARELVYLQALKDFHLVAHHIPGDENRPPMSIDALFAVIKHKRDNEKTADSAEGDVTMFEVEEGPESVLERTYDTFQEKIRKMMLEDNLMCSLFSKGKGQILRVSAALWLLFHAVDHDKPDKVSNSLDSGLSLPTVIPERVVSAAVAVVTYSIHQTGLLHGRRHNEDAGTVDNSTTDVPRKPASTTDVPHLESASTSRRTTNFGGQTLSGSILLVPGRVLSVKNLLTKRFFKTRGKKEVADTMLAMQDQHLGEVKSLSHRGGQRVYFVKHDILGLPDADKTAAIVALAQHGVNIKEYADTLVDSEAEGDMNKSIEANEVIAGE</sequence>
<keyword evidence="3" id="KW-1185">Reference proteome</keyword>